<reference evidence="4 5" key="2">
    <citation type="journal article" date="2014" name="PLoS Genet.">
        <title>Phylogenetically driven sequencing of extremely halophilic archaea reveals strategies for static and dynamic osmo-response.</title>
        <authorList>
            <person name="Becker E.A."/>
            <person name="Seitzer P.M."/>
            <person name="Tritt A."/>
            <person name="Larsen D."/>
            <person name="Krusor M."/>
            <person name="Yao A.I."/>
            <person name="Wu D."/>
            <person name="Madern D."/>
            <person name="Eisen J.A."/>
            <person name="Darling A.E."/>
            <person name="Facciotti M.T."/>
        </authorList>
    </citation>
    <scope>NUCLEOTIDE SEQUENCE [LARGE SCALE GENOMIC DNA]</scope>
    <source>
        <strain evidence="5">ATCC 29605 / DSM 3757 / JCM 8879 / NBRC 14742 / NCIMB 2012 / VKM B-1768 / DS2</strain>
    </source>
</reference>
<dbReference type="PROSITE" id="PS50110">
    <property type="entry name" value="RESPONSE_REGULATORY"/>
    <property type="match status" value="1"/>
</dbReference>
<evidence type="ECO:0000313" key="5">
    <source>
        <dbReference type="Proteomes" id="UP000011532"/>
    </source>
</evidence>
<gene>
    <name evidence="4" type="ORF">C498_02880</name>
</gene>
<feature type="domain" description="Response regulatory" evidence="3">
    <location>
        <begin position="18"/>
        <end position="136"/>
    </location>
</feature>
<dbReference type="GeneID" id="25143363"/>
<evidence type="ECO:0000256" key="2">
    <source>
        <dbReference type="PROSITE-ProRule" id="PRU00169"/>
    </source>
</evidence>
<dbReference type="RefSeq" id="WP_004041383.1">
    <property type="nucleotide sequence ID" value="NC_013964.1"/>
</dbReference>
<keyword evidence="4" id="KW-0418">Kinase</keyword>
<organism evidence="4 5">
    <name type="scientific">Haloferax volcanii (strain ATCC 29605 / DSM 3757 / JCM 8879 / NBRC 14742 / NCIMB 2012 / VKM B-1768 / DS2)</name>
    <name type="common">Halobacterium volcanii</name>
    <dbReference type="NCBI Taxonomy" id="309800"/>
    <lineage>
        <taxon>Archaea</taxon>
        <taxon>Methanobacteriati</taxon>
        <taxon>Methanobacteriota</taxon>
        <taxon>Stenosarchaea group</taxon>
        <taxon>Halobacteria</taxon>
        <taxon>Halobacteriales</taxon>
        <taxon>Haloferacaceae</taxon>
        <taxon>Haloferax</taxon>
    </lineage>
</organism>
<dbReference type="InterPro" id="IPR001789">
    <property type="entry name" value="Sig_transdc_resp-reg_receiver"/>
</dbReference>
<keyword evidence="1 2" id="KW-0597">Phosphoprotein</keyword>
<name>A0A384LIW7_HALVD</name>
<dbReference type="InterPro" id="IPR011006">
    <property type="entry name" value="CheY-like_superfamily"/>
</dbReference>
<dbReference type="Proteomes" id="UP000011532">
    <property type="component" value="Unassembled WGS sequence"/>
</dbReference>
<accession>A0A384LIW7</accession>
<dbReference type="SMART" id="SM00448">
    <property type="entry name" value="REC"/>
    <property type="match status" value="1"/>
</dbReference>
<dbReference type="Gene3D" id="3.40.50.2300">
    <property type="match status" value="1"/>
</dbReference>
<reference evidence="5" key="1">
    <citation type="submission" date="2012-11" db="EMBL/GenBank/DDBJ databases">
        <authorList>
            <person name="Becker E.A."/>
            <person name="Seitzer P."/>
            <person name="Tritt A."/>
            <person name="Larsen D."/>
            <person name="Yao A."/>
            <person name="Wu D."/>
            <person name="Darling A."/>
            <person name="Eisen J.A."/>
            <person name="Facciotti M.T."/>
        </authorList>
    </citation>
    <scope>NUCLEOTIDE SEQUENCE [LARGE SCALE GENOMIC DNA]</scope>
    <source>
        <strain evidence="5">ATCC 29605 / DSM 3757 / JCM 8879 / NBRC 14742 / NCIMB 2012 / VKM B-1768 / DS2</strain>
    </source>
</reference>
<dbReference type="InterPro" id="IPR050595">
    <property type="entry name" value="Bact_response_regulator"/>
</dbReference>
<dbReference type="SUPFAM" id="SSF52172">
    <property type="entry name" value="CheY-like"/>
    <property type="match status" value="1"/>
</dbReference>
<dbReference type="PANTHER" id="PTHR44591">
    <property type="entry name" value="STRESS RESPONSE REGULATOR PROTEIN 1"/>
    <property type="match status" value="1"/>
</dbReference>
<evidence type="ECO:0000313" key="4">
    <source>
        <dbReference type="EMBL" id="ELY36164.1"/>
    </source>
</evidence>
<dbReference type="PANTHER" id="PTHR44591:SF3">
    <property type="entry name" value="RESPONSE REGULATORY DOMAIN-CONTAINING PROTEIN"/>
    <property type="match status" value="1"/>
</dbReference>
<proteinExistence type="predicted"/>
<dbReference type="GO" id="GO:0000160">
    <property type="term" value="P:phosphorelay signal transduction system"/>
    <property type="evidence" value="ECO:0007669"/>
    <property type="project" value="InterPro"/>
</dbReference>
<dbReference type="OrthoDB" id="9652at2157"/>
<dbReference type="EMBL" id="AOHU01000024">
    <property type="protein sequence ID" value="ELY36164.1"/>
    <property type="molecule type" value="Genomic_DNA"/>
</dbReference>
<feature type="modified residue" description="4-aspartylphosphate" evidence="2">
    <location>
        <position position="69"/>
    </location>
</feature>
<dbReference type="AlphaFoldDB" id="A0A384LIW7"/>
<keyword evidence="4" id="KW-0808">Transferase</keyword>
<comment type="caution">
    <text evidence="4">The sequence shown here is derived from an EMBL/GenBank/DDBJ whole genome shotgun (WGS) entry which is preliminary data.</text>
</comment>
<evidence type="ECO:0000259" key="3">
    <source>
        <dbReference type="PROSITE" id="PS50110"/>
    </source>
</evidence>
<sequence length="137" mass="15568">MSVNIRIRDGYAASMPAEILAADDDEDIREMMDVSLSEEFDVETVKDGREAWEYLEESPDSLPKAVILDVMMPEMDGFSVLDRIRENDGMQDMPVIMLTSRSREEDIVRALEAGADDFLAKPFNKSELYGRVQQTLQ</sequence>
<protein>
    <submittedName>
        <fullName evidence="4">Multi-sensor hybrid histidine kinase</fullName>
    </submittedName>
</protein>
<dbReference type="Pfam" id="PF00072">
    <property type="entry name" value="Response_reg"/>
    <property type="match status" value="1"/>
</dbReference>
<dbReference type="GO" id="GO:0016301">
    <property type="term" value="F:kinase activity"/>
    <property type="evidence" value="ECO:0007669"/>
    <property type="project" value="UniProtKB-KW"/>
</dbReference>
<dbReference type="CDD" id="cd17574">
    <property type="entry name" value="REC_OmpR"/>
    <property type="match status" value="1"/>
</dbReference>
<evidence type="ECO:0000256" key="1">
    <source>
        <dbReference type="ARBA" id="ARBA00022553"/>
    </source>
</evidence>